<dbReference type="EMBL" id="FN648520">
    <property type="protein sequence ID" value="CBJ26438.1"/>
    <property type="molecule type" value="Genomic_DNA"/>
</dbReference>
<dbReference type="InParanoid" id="D7FXJ7"/>
<proteinExistence type="predicted"/>
<dbReference type="EMBL" id="FN649732">
    <property type="protein sequence ID" value="CBJ26438.1"/>
    <property type="molecule type" value="Genomic_DNA"/>
</dbReference>
<evidence type="ECO:0000313" key="3">
    <source>
        <dbReference type="Proteomes" id="UP000002630"/>
    </source>
</evidence>
<dbReference type="InterPro" id="IPR019721">
    <property type="entry name" value="NADH-UbQ_OxRdtase_su21_N"/>
</dbReference>
<evidence type="ECO:0000259" key="1">
    <source>
        <dbReference type="Pfam" id="PF10785"/>
    </source>
</evidence>
<accession>D7FXJ7</accession>
<dbReference type="InterPro" id="IPR053229">
    <property type="entry name" value="NADH-Q_oxidrdct_subunit"/>
</dbReference>
<reference evidence="2 3" key="1">
    <citation type="journal article" date="2010" name="Nature">
        <title>The Ectocarpus genome and the independent evolution of multicellularity in brown algae.</title>
        <authorList>
            <person name="Cock J.M."/>
            <person name="Sterck L."/>
            <person name="Rouze P."/>
            <person name="Scornet D."/>
            <person name="Allen A.E."/>
            <person name="Amoutzias G."/>
            <person name="Anthouard V."/>
            <person name="Artiguenave F."/>
            <person name="Aury J.M."/>
            <person name="Badger J.H."/>
            <person name="Beszteri B."/>
            <person name="Billiau K."/>
            <person name="Bonnet E."/>
            <person name="Bothwell J.H."/>
            <person name="Bowler C."/>
            <person name="Boyen C."/>
            <person name="Brownlee C."/>
            <person name="Carrano C.J."/>
            <person name="Charrier B."/>
            <person name="Cho G.Y."/>
            <person name="Coelho S.M."/>
            <person name="Collen J."/>
            <person name="Corre E."/>
            <person name="Da Silva C."/>
            <person name="Delage L."/>
            <person name="Delaroque N."/>
            <person name="Dittami S.M."/>
            <person name="Doulbeau S."/>
            <person name="Elias M."/>
            <person name="Farnham G."/>
            <person name="Gachon C.M."/>
            <person name="Gschloessl B."/>
            <person name="Heesch S."/>
            <person name="Jabbari K."/>
            <person name="Jubin C."/>
            <person name="Kawai H."/>
            <person name="Kimura K."/>
            <person name="Kloareg B."/>
            <person name="Kupper F.C."/>
            <person name="Lang D."/>
            <person name="Le Bail A."/>
            <person name="Leblanc C."/>
            <person name="Lerouge P."/>
            <person name="Lohr M."/>
            <person name="Lopez P.J."/>
            <person name="Martens C."/>
            <person name="Maumus F."/>
            <person name="Michel G."/>
            <person name="Miranda-Saavedra D."/>
            <person name="Morales J."/>
            <person name="Moreau H."/>
            <person name="Motomura T."/>
            <person name="Nagasato C."/>
            <person name="Napoli C.A."/>
            <person name="Nelson D.R."/>
            <person name="Nyvall-Collen P."/>
            <person name="Peters A.F."/>
            <person name="Pommier C."/>
            <person name="Potin P."/>
            <person name="Poulain J."/>
            <person name="Quesneville H."/>
            <person name="Read B."/>
            <person name="Rensing S.A."/>
            <person name="Ritter A."/>
            <person name="Rousvoal S."/>
            <person name="Samanta M."/>
            <person name="Samson G."/>
            <person name="Schroeder D.C."/>
            <person name="Segurens B."/>
            <person name="Strittmatter M."/>
            <person name="Tonon T."/>
            <person name="Tregear J.W."/>
            <person name="Valentin K."/>
            <person name="von Dassow P."/>
            <person name="Yamagishi T."/>
            <person name="Van de Peer Y."/>
            <person name="Wincker P."/>
        </authorList>
    </citation>
    <scope>NUCLEOTIDE SEQUENCE [LARGE SCALE GENOMIC DNA]</scope>
    <source>
        <strain evidence="3">Ec32 / CCAP1310/4</strain>
    </source>
</reference>
<dbReference type="Pfam" id="PF10785">
    <property type="entry name" value="NADH-u_ox-rdase"/>
    <property type="match status" value="1"/>
</dbReference>
<evidence type="ECO:0000313" key="2">
    <source>
        <dbReference type="EMBL" id="CBJ26438.1"/>
    </source>
</evidence>
<dbReference type="AlphaFoldDB" id="D7FXJ7"/>
<dbReference type="PANTHER" id="PTHR34062">
    <property type="entry name" value="OXIDOREDUCTASE 21 KDA SUBUNIT, PUTATIVE (AFU_ORTHOLOGUE AFUA_4G04750)-RELATED"/>
    <property type="match status" value="1"/>
</dbReference>
<gene>
    <name evidence="2" type="ORF">Esi_0033_0055</name>
</gene>
<feature type="domain" description="NADH-ubiquinone oxidoreductase 21kDa subunit N-terminal" evidence="1">
    <location>
        <begin position="6"/>
        <end position="81"/>
    </location>
</feature>
<keyword evidence="3" id="KW-1185">Reference proteome</keyword>
<dbReference type="Proteomes" id="UP000002630">
    <property type="component" value="Linkage Group LG07"/>
</dbReference>
<name>D7FXJ7_ECTSI</name>
<dbReference type="PANTHER" id="PTHR34062:SF1">
    <property type="entry name" value="NADH-UBIQUINONE OXIDOREDUCTASE 21KDA SUBUNIT N-TERMINAL DOMAIN-CONTAINING PROTEIN"/>
    <property type="match status" value="1"/>
</dbReference>
<sequence length="83" mass="8314">MAFEDPKFPVTDPAPGMGTVFGNLNATDVATVVVATAGSAAWCFKGVKGVRGPNAVVGASLGLMGGLMLAGQSSFGRLTGQRK</sequence>
<protein>
    <recommendedName>
        <fullName evidence="1">NADH-ubiquinone oxidoreductase 21kDa subunit N-terminal domain-containing protein</fullName>
    </recommendedName>
</protein>
<organism evidence="2 3">
    <name type="scientific">Ectocarpus siliculosus</name>
    <name type="common">Brown alga</name>
    <name type="synonym">Conferva siliculosa</name>
    <dbReference type="NCBI Taxonomy" id="2880"/>
    <lineage>
        <taxon>Eukaryota</taxon>
        <taxon>Sar</taxon>
        <taxon>Stramenopiles</taxon>
        <taxon>Ochrophyta</taxon>
        <taxon>PX clade</taxon>
        <taxon>Phaeophyceae</taxon>
        <taxon>Ectocarpales</taxon>
        <taxon>Ectocarpaceae</taxon>
        <taxon>Ectocarpus</taxon>
    </lineage>
</organism>